<proteinExistence type="inferred from homology"/>
<dbReference type="EMBL" id="CM004395">
    <property type="protein sequence ID" value="OAY40590.1"/>
    <property type="molecule type" value="Genomic_DNA"/>
</dbReference>
<keyword evidence="4 5" id="KW-0732">Signal</keyword>
<dbReference type="InterPro" id="IPR010682">
    <property type="entry name" value="SCRL"/>
</dbReference>
<evidence type="ECO:0000256" key="3">
    <source>
        <dbReference type="ARBA" id="ARBA00022525"/>
    </source>
</evidence>
<organism evidence="6 7">
    <name type="scientific">Manihot esculenta</name>
    <name type="common">Cassava</name>
    <name type="synonym">Jatropha manihot</name>
    <dbReference type="NCBI Taxonomy" id="3983"/>
    <lineage>
        <taxon>Eukaryota</taxon>
        <taxon>Viridiplantae</taxon>
        <taxon>Streptophyta</taxon>
        <taxon>Embryophyta</taxon>
        <taxon>Tracheophyta</taxon>
        <taxon>Spermatophyta</taxon>
        <taxon>Magnoliopsida</taxon>
        <taxon>eudicotyledons</taxon>
        <taxon>Gunneridae</taxon>
        <taxon>Pentapetalae</taxon>
        <taxon>rosids</taxon>
        <taxon>fabids</taxon>
        <taxon>Malpighiales</taxon>
        <taxon>Euphorbiaceae</taxon>
        <taxon>Crotonoideae</taxon>
        <taxon>Manihoteae</taxon>
        <taxon>Manihot</taxon>
    </lineage>
</organism>
<comment type="subcellular location">
    <subcellularLocation>
        <location evidence="1">Secreted</location>
    </subcellularLocation>
</comment>
<feature type="signal peptide" evidence="5">
    <location>
        <begin position="1"/>
        <end position="22"/>
    </location>
</feature>
<sequence>MTKSKTLLSISCLMLLVMSCLAQGKVTLCPKEEKLPGPCEDIGGRYLCYIHFLGKYGLESKPQNCKCSPSGSDQKLCYCEIIC</sequence>
<evidence type="ECO:0000256" key="4">
    <source>
        <dbReference type="ARBA" id="ARBA00022729"/>
    </source>
</evidence>
<evidence type="ECO:0000313" key="7">
    <source>
        <dbReference type="Proteomes" id="UP000091857"/>
    </source>
</evidence>
<evidence type="ECO:0000256" key="2">
    <source>
        <dbReference type="ARBA" id="ARBA00006722"/>
    </source>
</evidence>
<evidence type="ECO:0000313" key="6">
    <source>
        <dbReference type="EMBL" id="OAY40590.1"/>
    </source>
</evidence>
<evidence type="ECO:0000256" key="1">
    <source>
        <dbReference type="ARBA" id="ARBA00004613"/>
    </source>
</evidence>
<dbReference type="GO" id="GO:0005576">
    <property type="term" value="C:extracellular region"/>
    <property type="evidence" value="ECO:0007669"/>
    <property type="project" value="UniProtKB-SubCell"/>
</dbReference>
<name>A0A2C9V7D8_MANES</name>
<protein>
    <submittedName>
        <fullName evidence="6">Uncharacterized protein</fullName>
    </submittedName>
</protein>
<reference evidence="7" key="1">
    <citation type="journal article" date="2016" name="Nat. Biotechnol.">
        <title>Sequencing wild and cultivated cassava and related species reveals extensive interspecific hybridization and genetic diversity.</title>
        <authorList>
            <person name="Bredeson J.V."/>
            <person name="Lyons J.B."/>
            <person name="Prochnik S.E."/>
            <person name="Wu G.A."/>
            <person name="Ha C.M."/>
            <person name="Edsinger-Gonzales E."/>
            <person name="Grimwood J."/>
            <person name="Schmutz J."/>
            <person name="Rabbi I.Y."/>
            <person name="Egesi C."/>
            <person name="Nauluvula P."/>
            <person name="Lebot V."/>
            <person name="Ndunguru J."/>
            <person name="Mkamilo G."/>
            <person name="Bart R.S."/>
            <person name="Setter T.L."/>
            <person name="Gleadow R.M."/>
            <person name="Kulakow P."/>
            <person name="Ferguson M.E."/>
            <person name="Rounsley S."/>
            <person name="Rokhsar D.S."/>
        </authorList>
    </citation>
    <scope>NUCLEOTIDE SEQUENCE [LARGE SCALE GENOMIC DNA]</scope>
    <source>
        <strain evidence="7">cv. AM560-2</strain>
    </source>
</reference>
<gene>
    <name evidence="6" type="ORF">MANES_09G034000v8</name>
</gene>
<keyword evidence="7" id="KW-1185">Reference proteome</keyword>
<accession>A0A2C9V7D8</accession>
<dbReference type="Pfam" id="PF06876">
    <property type="entry name" value="SCRL"/>
    <property type="match status" value="1"/>
</dbReference>
<dbReference type="Gramene" id="Manes.09G034000.1.v8.1">
    <property type="protein sequence ID" value="Manes.09G034000.1.v8.1.CDS"/>
    <property type="gene ID" value="Manes.09G034000.v8.1"/>
</dbReference>
<dbReference type="PANTHER" id="PTHR34450">
    <property type="entry name" value="DEFENSIN-LIKE PROTEIN 245-RELATED"/>
    <property type="match status" value="1"/>
</dbReference>
<dbReference type="GO" id="GO:0007165">
    <property type="term" value="P:signal transduction"/>
    <property type="evidence" value="ECO:0007669"/>
    <property type="project" value="InterPro"/>
</dbReference>
<evidence type="ECO:0000256" key="5">
    <source>
        <dbReference type="SAM" id="SignalP"/>
    </source>
</evidence>
<comment type="similarity">
    <text evidence="2">Belongs to the DEFL family.</text>
</comment>
<dbReference type="Proteomes" id="UP000091857">
    <property type="component" value="Chromosome 9"/>
</dbReference>
<dbReference type="PROSITE" id="PS51257">
    <property type="entry name" value="PROKAR_LIPOPROTEIN"/>
    <property type="match status" value="1"/>
</dbReference>
<comment type="caution">
    <text evidence="6">The sequence shown here is derived from an EMBL/GenBank/DDBJ whole genome shotgun (WGS) entry which is preliminary data.</text>
</comment>
<dbReference type="PANTHER" id="PTHR34450:SF9">
    <property type="entry name" value="DEFENSIN-LIKE PROTEIN 242-RELATED"/>
    <property type="match status" value="1"/>
</dbReference>
<dbReference type="AlphaFoldDB" id="A0A2C9V7D8"/>
<feature type="chain" id="PRO_5012654915" evidence="5">
    <location>
        <begin position="23"/>
        <end position="83"/>
    </location>
</feature>
<keyword evidence="3" id="KW-0964">Secreted</keyword>